<accession>A0AAV6UXN5</accession>
<feature type="compositionally biased region" description="Basic and acidic residues" evidence="1">
    <location>
        <begin position="598"/>
        <end position="607"/>
    </location>
</feature>
<dbReference type="EMBL" id="JAFNEN010000238">
    <property type="protein sequence ID" value="KAG8188468.1"/>
    <property type="molecule type" value="Genomic_DNA"/>
</dbReference>
<reference evidence="2 3" key="1">
    <citation type="journal article" date="2022" name="Nat. Ecol. Evol.">
        <title>A masculinizing supergene underlies an exaggerated male reproductive morph in a spider.</title>
        <authorList>
            <person name="Hendrickx F."/>
            <person name="De Corte Z."/>
            <person name="Sonet G."/>
            <person name="Van Belleghem S.M."/>
            <person name="Kostlbacher S."/>
            <person name="Vangestel C."/>
        </authorList>
    </citation>
    <scope>NUCLEOTIDE SEQUENCE [LARGE SCALE GENOMIC DNA]</scope>
    <source>
        <strain evidence="2">W744_W776</strain>
    </source>
</reference>
<feature type="region of interest" description="Disordered" evidence="1">
    <location>
        <begin position="92"/>
        <end position="135"/>
    </location>
</feature>
<feature type="compositionally biased region" description="Basic and acidic residues" evidence="1">
    <location>
        <begin position="126"/>
        <end position="135"/>
    </location>
</feature>
<evidence type="ECO:0000313" key="3">
    <source>
        <dbReference type="Proteomes" id="UP000827092"/>
    </source>
</evidence>
<name>A0AAV6UXN5_9ARAC</name>
<proteinExistence type="predicted"/>
<evidence type="ECO:0000256" key="1">
    <source>
        <dbReference type="SAM" id="MobiDB-lite"/>
    </source>
</evidence>
<protein>
    <submittedName>
        <fullName evidence="2">Uncharacterized protein</fullName>
    </submittedName>
</protein>
<dbReference type="AlphaFoldDB" id="A0AAV6UXN5"/>
<keyword evidence="3" id="KW-1185">Reference proteome</keyword>
<feature type="compositionally biased region" description="Basic and acidic residues" evidence="1">
    <location>
        <begin position="106"/>
        <end position="117"/>
    </location>
</feature>
<feature type="compositionally biased region" description="Polar residues" evidence="1">
    <location>
        <begin position="609"/>
        <end position="627"/>
    </location>
</feature>
<gene>
    <name evidence="2" type="ORF">JTE90_008033</name>
</gene>
<feature type="compositionally biased region" description="Low complexity" evidence="1">
    <location>
        <begin position="443"/>
        <end position="479"/>
    </location>
</feature>
<feature type="compositionally biased region" description="Polar residues" evidence="1">
    <location>
        <begin position="22"/>
        <end position="33"/>
    </location>
</feature>
<feature type="region of interest" description="Disordered" evidence="1">
    <location>
        <begin position="670"/>
        <end position="694"/>
    </location>
</feature>
<feature type="region of interest" description="Disordered" evidence="1">
    <location>
        <begin position="429"/>
        <end position="479"/>
    </location>
</feature>
<comment type="caution">
    <text evidence="2">The sequence shown here is derived from an EMBL/GenBank/DDBJ whole genome shotgun (WGS) entry which is preliminary data.</text>
</comment>
<feature type="region of interest" description="Disordered" evidence="1">
    <location>
        <begin position="598"/>
        <end position="627"/>
    </location>
</feature>
<sequence length="694" mass="79045">MISAAPTMMSEETLSQYSMINENPSNKGFTSSEVEYAPTSKSKLPPMSTLPMVGEPIALATTPTPRINSNSKYQAIHPSSMKPRKNKKEVFFYGDREENSESATETLKRSKERERNTKPPVLKRPKNPESDEPSFERRPALLLRFFPDGTAVLISKFQLHLHVKPKQIRFEPEEDSTFDEPLEYDPSLLLNDGKSFEVTYKRLEAIPTTREHNLDEIAEEESDKYVSDSYDEEIRDHRDHELVTHSTSLMMSPESPYKNGRISPILDGMEKQNITSTITEEPKNVMDGSKKEEINDNTRQKVEATIGDSPFFIMTSGEMSALQHQYEPVHAEALRATPPPMTEEQTTISQTDIPLTTQTEAPSTTKTTIKEPSTEATTETTFITTEPTITTTKCLSFRNQLSLALSTEDNIDNALLKKNILPVEDCNTTETKESDTFEKLQSPETTEALPTTTTEIPTTQSTTLPTTQTPTTTPNPSSNNLVPYLASNPTSSQLKSNPVVVTSLPVLIDLRNSRNSPVTDAPAWREVTVGVVRDQQGQTLKPRYNNWTAHLRTMKRKPGNKFWNELTTPQPGHDRLPSQTIQQAPSHVHQAFWTDIQRQRPSVDHQSRNRQTIHSQNYQVNPPRNYHSPNVNEYQWRNSGYNSNNNRWNANIPETFHPSEDVRRMKSPMTNQRNFENQDMRQVPQWNHGNPRRW</sequence>
<evidence type="ECO:0000313" key="2">
    <source>
        <dbReference type="EMBL" id="KAG8188468.1"/>
    </source>
</evidence>
<feature type="region of interest" description="Disordered" evidence="1">
    <location>
        <begin position="22"/>
        <end position="48"/>
    </location>
</feature>
<organism evidence="2 3">
    <name type="scientific">Oedothorax gibbosus</name>
    <dbReference type="NCBI Taxonomy" id="931172"/>
    <lineage>
        <taxon>Eukaryota</taxon>
        <taxon>Metazoa</taxon>
        <taxon>Ecdysozoa</taxon>
        <taxon>Arthropoda</taxon>
        <taxon>Chelicerata</taxon>
        <taxon>Arachnida</taxon>
        <taxon>Araneae</taxon>
        <taxon>Araneomorphae</taxon>
        <taxon>Entelegynae</taxon>
        <taxon>Araneoidea</taxon>
        <taxon>Linyphiidae</taxon>
        <taxon>Erigoninae</taxon>
        <taxon>Oedothorax</taxon>
    </lineage>
</organism>
<dbReference type="Proteomes" id="UP000827092">
    <property type="component" value="Unassembled WGS sequence"/>
</dbReference>